<evidence type="ECO:0000256" key="2">
    <source>
        <dbReference type="ARBA" id="ARBA00022679"/>
    </source>
</evidence>
<dbReference type="CDD" id="cd08645">
    <property type="entry name" value="FMT_core_GART"/>
    <property type="match status" value="1"/>
</dbReference>
<organism evidence="7 8">
    <name type="scientific">Camelimonas abortus</name>
    <dbReference type="NCBI Taxonomy" id="1017184"/>
    <lineage>
        <taxon>Bacteria</taxon>
        <taxon>Pseudomonadati</taxon>
        <taxon>Pseudomonadota</taxon>
        <taxon>Alphaproteobacteria</taxon>
        <taxon>Hyphomicrobiales</taxon>
        <taxon>Chelatococcaceae</taxon>
        <taxon>Camelimonas</taxon>
    </lineage>
</organism>
<dbReference type="PANTHER" id="PTHR43369:SF2">
    <property type="entry name" value="PHOSPHORIBOSYLGLYCINAMIDE FORMYLTRANSFERASE"/>
    <property type="match status" value="1"/>
</dbReference>
<comment type="caution">
    <text evidence="4">Lacks conserved residue(s) required for the propagation of feature annotation.</text>
</comment>
<gene>
    <name evidence="4 7" type="primary">purN</name>
    <name evidence="7" type="ORF">ACFOEX_03025</name>
</gene>
<feature type="binding site" evidence="4">
    <location>
        <begin position="36"/>
        <end position="38"/>
    </location>
    <ligand>
        <name>N(1)-(5-phospho-beta-D-ribosyl)glycinamide</name>
        <dbReference type="ChEBI" id="CHEBI:143788"/>
    </ligand>
</feature>
<dbReference type="InterPro" id="IPR036477">
    <property type="entry name" value="Formyl_transf_N_sf"/>
</dbReference>
<feature type="binding site" evidence="4">
    <location>
        <position position="132"/>
    </location>
    <ligand>
        <name>(6R)-10-formyltetrahydrofolate</name>
        <dbReference type="ChEBI" id="CHEBI:195366"/>
    </ligand>
</feature>
<evidence type="ECO:0000256" key="1">
    <source>
        <dbReference type="ARBA" id="ARBA00005054"/>
    </source>
</evidence>
<dbReference type="Pfam" id="PF00551">
    <property type="entry name" value="Formyl_trans_N"/>
    <property type="match status" value="1"/>
</dbReference>
<proteinExistence type="inferred from homology"/>
<keyword evidence="2 4" id="KW-0808">Transferase</keyword>
<dbReference type="EMBL" id="JBHRUV010000016">
    <property type="protein sequence ID" value="MFC3265335.1"/>
    <property type="molecule type" value="Genomic_DNA"/>
</dbReference>
<comment type="catalytic activity">
    <reaction evidence="4">
        <text>N(1)-(5-phospho-beta-D-ribosyl)glycinamide + (6R)-10-formyltetrahydrofolate = N(2)-formyl-N(1)-(5-phospho-beta-D-ribosyl)glycinamide + (6S)-5,6,7,8-tetrahydrofolate + H(+)</text>
        <dbReference type="Rhea" id="RHEA:15053"/>
        <dbReference type="ChEBI" id="CHEBI:15378"/>
        <dbReference type="ChEBI" id="CHEBI:57453"/>
        <dbReference type="ChEBI" id="CHEBI:143788"/>
        <dbReference type="ChEBI" id="CHEBI:147286"/>
        <dbReference type="ChEBI" id="CHEBI:195366"/>
        <dbReference type="EC" id="2.1.2.2"/>
    </reaction>
</comment>
<dbReference type="NCBIfam" id="TIGR00639">
    <property type="entry name" value="PurN"/>
    <property type="match status" value="1"/>
</dbReference>
<evidence type="ECO:0000313" key="8">
    <source>
        <dbReference type="Proteomes" id="UP001595536"/>
    </source>
</evidence>
<keyword evidence="3 4" id="KW-0658">Purine biosynthesis</keyword>
<feature type="compositionally biased region" description="Low complexity" evidence="5">
    <location>
        <begin position="1"/>
        <end position="21"/>
    </location>
</feature>
<reference evidence="8" key="1">
    <citation type="journal article" date="2019" name="Int. J. Syst. Evol. Microbiol.">
        <title>The Global Catalogue of Microorganisms (GCM) 10K type strain sequencing project: providing services to taxonomists for standard genome sequencing and annotation.</title>
        <authorList>
            <consortium name="The Broad Institute Genomics Platform"/>
            <consortium name="The Broad Institute Genome Sequencing Center for Infectious Disease"/>
            <person name="Wu L."/>
            <person name="Ma J."/>
        </authorList>
    </citation>
    <scope>NUCLEOTIDE SEQUENCE [LARGE SCALE GENOMIC DNA]</scope>
    <source>
        <strain evidence="8">CCM 7941</strain>
    </source>
</reference>
<dbReference type="InterPro" id="IPR002376">
    <property type="entry name" value="Formyl_transf_N"/>
</dbReference>
<name>A0ABV7LBR7_9HYPH</name>
<evidence type="ECO:0000256" key="3">
    <source>
        <dbReference type="ARBA" id="ARBA00022755"/>
    </source>
</evidence>
<feature type="binding site" evidence="4">
    <location>
        <position position="90"/>
    </location>
    <ligand>
        <name>(6R)-10-formyltetrahydrofolate</name>
        <dbReference type="ChEBI" id="CHEBI:195366"/>
    </ligand>
</feature>
<dbReference type="Proteomes" id="UP001595536">
    <property type="component" value="Unassembled WGS sequence"/>
</dbReference>
<dbReference type="EC" id="2.1.2.2" evidence="4"/>
<comment type="similarity">
    <text evidence="4">Belongs to the GART family.</text>
</comment>
<dbReference type="PANTHER" id="PTHR43369">
    <property type="entry name" value="PHOSPHORIBOSYLGLYCINAMIDE FORMYLTRANSFERASE"/>
    <property type="match status" value="1"/>
</dbReference>
<feature type="site" description="Raises pKa of active site His" evidence="4">
    <location>
        <position position="170"/>
    </location>
</feature>
<comment type="function">
    <text evidence="4">Catalyzes the transfer of a formyl group from 10-formyltetrahydrofolate to 5-phospho-ribosyl-glycinamide (GAR), producing 5-phospho-ribosyl-N-formylglycinamide (FGAR) and tetrahydrofolate.</text>
</comment>
<evidence type="ECO:0000259" key="6">
    <source>
        <dbReference type="Pfam" id="PF00551"/>
    </source>
</evidence>
<keyword evidence="8" id="KW-1185">Reference proteome</keyword>
<accession>A0ABV7LBR7</accession>
<comment type="pathway">
    <text evidence="1 4">Purine metabolism; IMP biosynthesis via de novo pathway; N(2)-formyl-N(1)-(5-phospho-D-ribosyl)glycinamide from N(1)-(5-phospho-D-ribosyl)glycinamide (10-formyl THF route): step 1/1.</text>
</comment>
<comment type="caution">
    <text evidence="7">The sequence shown here is derived from an EMBL/GenBank/DDBJ whole genome shotgun (WGS) entry which is preliminary data.</text>
</comment>
<dbReference type="HAMAP" id="MF_01930">
    <property type="entry name" value="PurN"/>
    <property type="match status" value="1"/>
</dbReference>
<evidence type="ECO:0000313" key="7">
    <source>
        <dbReference type="EMBL" id="MFC3265335.1"/>
    </source>
</evidence>
<feature type="region of interest" description="Disordered" evidence="5">
    <location>
        <begin position="1"/>
        <end position="22"/>
    </location>
</feature>
<evidence type="ECO:0000256" key="4">
    <source>
        <dbReference type="HAMAP-Rule" id="MF_01930"/>
    </source>
</evidence>
<sequence length="240" mass="25177">MTASSAGSAPASATTSATGSSRRPRVRVGVLISGRGSNMEALLKAAADPAFPAEIVLVVSNNAGAAGLATAAGFGVATAVVDHRPYGRDRESFERALDARMREARVELVCLAGFMRVLTPVFVGAWEGRLLNIHPSLLPSYTGLHTHERALADGVRLHGCTVHFVTPVLDVGPIIAQAAVPTCPGDTPDTLAARVLRQEHRLYPRALALVAGGDAWLENGRVAYRDQATALQATIFAPEP</sequence>
<feature type="domain" description="Formyl transferase N-terminal" evidence="6">
    <location>
        <begin position="27"/>
        <end position="207"/>
    </location>
</feature>
<dbReference type="GO" id="GO:0004644">
    <property type="term" value="F:phosphoribosylglycinamide formyltransferase activity"/>
    <property type="evidence" value="ECO:0007669"/>
    <property type="project" value="UniProtKB-EC"/>
</dbReference>
<dbReference type="RefSeq" id="WP_376830416.1">
    <property type="nucleotide sequence ID" value="NZ_JBHLWR010000006.1"/>
</dbReference>
<dbReference type="SUPFAM" id="SSF53328">
    <property type="entry name" value="Formyltransferase"/>
    <property type="match status" value="1"/>
</dbReference>
<dbReference type="InterPro" id="IPR004607">
    <property type="entry name" value="GART"/>
</dbReference>
<feature type="active site" description="Proton donor" evidence="4">
    <location>
        <position position="134"/>
    </location>
</feature>
<dbReference type="Gene3D" id="3.40.50.170">
    <property type="entry name" value="Formyl transferase, N-terminal domain"/>
    <property type="match status" value="1"/>
</dbReference>
<evidence type="ECO:0000256" key="5">
    <source>
        <dbReference type="SAM" id="MobiDB-lite"/>
    </source>
</evidence>
<protein>
    <recommendedName>
        <fullName evidence="4">Phosphoribosylglycinamide formyltransferase</fullName>
        <ecNumber evidence="4">2.1.2.2</ecNumber>
    </recommendedName>
    <alternativeName>
        <fullName evidence="4">5'-phosphoribosylglycinamide transformylase</fullName>
    </alternativeName>
    <alternativeName>
        <fullName evidence="4">GAR transformylase</fullName>
        <shortName evidence="4">GART</shortName>
    </alternativeName>
</protein>